<dbReference type="AlphaFoldDB" id="A0A4P0XJ02"/>
<reference evidence="1" key="1">
    <citation type="submission" date="2019-04" db="EMBL/GenBank/DDBJ databases">
        <authorList>
            <consortium name="Pathogen Informatics"/>
        </authorList>
    </citation>
    <scope>NUCLEOTIDE SEQUENCE</scope>
    <source>
        <strain evidence="1">NCTC9183</strain>
    </source>
</reference>
<evidence type="ECO:0000313" key="1">
    <source>
        <dbReference type="EMBL" id="VTM49420.1"/>
    </source>
</evidence>
<proteinExistence type="predicted"/>
<protein>
    <submittedName>
        <fullName evidence="1">Uncharacterized protein</fullName>
    </submittedName>
</protein>
<dbReference type="Proteomes" id="UP000507695">
    <property type="component" value="Unassembled WGS sequence"/>
</dbReference>
<dbReference type="EMBL" id="CABDVL010000003">
    <property type="protein sequence ID" value="VTM49420.1"/>
    <property type="molecule type" value="Genomic_DNA"/>
</dbReference>
<gene>
    <name evidence="1" type="ORF">NCTC9183_00875</name>
</gene>
<name>A0A4P0XJ02_KLEPN</name>
<accession>A0A4P0XJ02</accession>
<organism evidence="1">
    <name type="scientific">Klebsiella pneumoniae</name>
    <dbReference type="NCBI Taxonomy" id="573"/>
    <lineage>
        <taxon>Bacteria</taxon>
        <taxon>Pseudomonadati</taxon>
        <taxon>Pseudomonadota</taxon>
        <taxon>Gammaproteobacteria</taxon>
        <taxon>Enterobacterales</taxon>
        <taxon>Enterobacteriaceae</taxon>
        <taxon>Klebsiella/Raoultella group</taxon>
        <taxon>Klebsiella</taxon>
        <taxon>Klebsiella pneumoniae complex</taxon>
    </lineage>
</organism>
<sequence>MSGSGGGSFGGQFGQDDFEVTCEKLTIDTQLSSPDPHVVAQLSIGVIMGIMQINSNGTLLTVAMHNGIQAGGIASPYIQRLRDCMSNGTTYVAKVTAINGGQSGSVCTRYEQQQNGQYGDHHYCRRYYHEIILYPGNHQVYGSAGRAASALATLGVNVDLYTYADEVVDSVLRERACFENFTLHTNEVRESVIFHYEHGLAEPRIFNYPDTPYPAITVKAPCILRYGMLEGSAVIDAEYAVYDPQNVTNPEPFTANGSRAKHLALILNRYEAKTLSGQSELSDREHAEFLYEVVMPKSSLSSRAQPVHSSAIKGKYPISLPMRQVGSTNWIW</sequence>